<dbReference type="PhylomeDB" id="E9I4Z6"/>
<keyword evidence="1" id="KW-0812">Transmembrane</keyword>
<gene>
    <name evidence="3" type="ORF">DAPPUDRAFT_340975</name>
</gene>
<evidence type="ECO:0000256" key="1">
    <source>
        <dbReference type="SAM" id="Phobius"/>
    </source>
</evidence>
<name>E9I4Z6_DAPPU</name>
<accession>E9I4Z6</accession>
<keyword evidence="1" id="KW-1133">Transmembrane helix</keyword>
<organism evidence="3 4">
    <name type="scientific">Daphnia pulex</name>
    <name type="common">Water flea</name>
    <dbReference type="NCBI Taxonomy" id="6669"/>
    <lineage>
        <taxon>Eukaryota</taxon>
        <taxon>Metazoa</taxon>
        <taxon>Ecdysozoa</taxon>
        <taxon>Arthropoda</taxon>
        <taxon>Crustacea</taxon>
        <taxon>Branchiopoda</taxon>
        <taxon>Diplostraca</taxon>
        <taxon>Cladocera</taxon>
        <taxon>Anomopoda</taxon>
        <taxon>Daphniidae</taxon>
        <taxon>Daphnia</taxon>
    </lineage>
</organism>
<dbReference type="AlphaFoldDB" id="E9I4Z6"/>
<keyword evidence="4" id="KW-1185">Reference proteome</keyword>
<dbReference type="HOGENOM" id="CLU_2152003_0_0_1"/>
<dbReference type="Pfam" id="PF22936">
    <property type="entry name" value="Pol_BBD"/>
    <property type="match status" value="1"/>
</dbReference>
<dbReference type="OrthoDB" id="8067992at2759"/>
<dbReference type="InParanoid" id="E9I4Z6"/>
<evidence type="ECO:0000313" key="3">
    <source>
        <dbReference type="EMBL" id="EFX60934.1"/>
    </source>
</evidence>
<sequence length="112" mass="12720">MKYRTVILRTLKQYTVVTVIKNRSRTDIFRDFGASSHMTDQQWMLRNFTPFETDSSWINGIGRPQTAVLGKENIHIVTSVNDVSKKCTISDVLYTPSIGINLFAIGFFIAEG</sequence>
<feature type="transmembrane region" description="Helical" evidence="1">
    <location>
        <begin position="92"/>
        <end position="110"/>
    </location>
</feature>
<reference evidence="3 4" key="1">
    <citation type="journal article" date="2011" name="Science">
        <title>The ecoresponsive genome of Daphnia pulex.</title>
        <authorList>
            <person name="Colbourne J.K."/>
            <person name="Pfrender M.E."/>
            <person name="Gilbert D."/>
            <person name="Thomas W.K."/>
            <person name="Tucker A."/>
            <person name="Oakley T.H."/>
            <person name="Tokishita S."/>
            <person name="Aerts A."/>
            <person name="Arnold G.J."/>
            <person name="Basu M.K."/>
            <person name="Bauer D.J."/>
            <person name="Caceres C.E."/>
            <person name="Carmel L."/>
            <person name="Casola C."/>
            <person name="Choi J.H."/>
            <person name="Detter J.C."/>
            <person name="Dong Q."/>
            <person name="Dusheyko S."/>
            <person name="Eads B.D."/>
            <person name="Frohlich T."/>
            <person name="Geiler-Samerotte K.A."/>
            <person name="Gerlach D."/>
            <person name="Hatcher P."/>
            <person name="Jogdeo S."/>
            <person name="Krijgsveld J."/>
            <person name="Kriventseva E.V."/>
            <person name="Kultz D."/>
            <person name="Laforsch C."/>
            <person name="Lindquist E."/>
            <person name="Lopez J."/>
            <person name="Manak J.R."/>
            <person name="Muller J."/>
            <person name="Pangilinan J."/>
            <person name="Patwardhan R.P."/>
            <person name="Pitluck S."/>
            <person name="Pritham E.J."/>
            <person name="Rechtsteiner A."/>
            <person name="Rho M."/>
            <person name="Rogozin I.B."/>
            <person name="Sakarya O."/>
            <person name="Salamov A."/>
            <person name="Schaack S."/>
            <person name="Shapiro H."/>
            <person name="Shiga Y."/>
            <person name="Skalitzky C."/>
            <person name="Smith Z."/>
            <person name="Souvorov A."/>
            <person name="Sung W."/>
            <person name="Tang Z."/>
            <person name="Tsuchiya D."/>
            <person name="Tu H."/>
            <person name="Vos H."/>
            <person name="Wang M."/>
            <person name="Wolf Y.I."/>
            <person name="Yamagata H."/>
            <person name="Yamada T."/>
            <person name="Ye Y."/>
            <person name="Shaw J.R."/>
            <person name="Andrews J."/>
            <person name="Crease T.J."/>
            <person name="Tang H."/>
            <person name="Lucas S.M."/>
            <person name="Robertson H.M."/>
            <person name="Bork P."/>
            <person name="Koonin E.V."/>
            <person name="Zdobnov E.M."/>
            <person name="Grigoriev I.V."/>
            <person name="Lynch M."/>
            <person name="Boore J.L."/>
        </authorList>
    </citation>
    <scope>NUCLEOTIDE SEQUENCE [LARGE SCALE GENOMIC DNA]</scope>
</reference>
<dbReference type="KEGG" id="dpx:DAPPUDRAFT_340975"/>
<feature type="domain" description="Retrovirus-related Pol polyprotein from transposon TNT 1-94-like beta-barrel" evidence="2">
    <location>
        <begin position="31"/>
        <end position="109"/>
    </location>
</feature>
<feature type="non-terminal residue" evidence="3">
    <location>
        <position position="1"/>
    </location>
</feature>
<dbReference type="Proteomes" id="UP000000305">
    <property type="component" value="Unassembled WGS sequence"/>
</dbReference>
<evidence type="ECO:0000313" key="4">
    <source>
        <dbReference type="Proteomes" id="UP000000305"/>
    </source>
</evidence>
<evidence type="ECO:0000259" key="2">
    <source>
        <dbReference type="Pfam" id="PF22936"/>
    </source>
</evidence>
<dbReference type="InterPro" id="IPR054722">
    <property type="entry name" value="PolX-like_BBD"/>
</dbReference>
<protein>
    <recommendedName>
        <fullName evidence="2">Retrovirus-related Pol polyprotein from transposon TNT 1-94-like beta-barrel domain-containing protein</fullName>
    </recommendedName>
</protein>
<proteinExistence type="predicted"/>
<keyword evidence="1" id="KW-0472">Membrane</keyword>
<dbReference type="EMBL" id="GL735298">
    <property type="protein sequence ID" value="EFX60934.1"/>
    <property type="molecule type" value="Genomic_DNA"/>
</dbReference>